<keyword evidence="2" id="KW-0472">Membrane</keyword>
<feature type="region of interest" description="Disordered" evidence="1">
    <location>
        <begin position="78"/>
        <end position="141"/>
    </location>
</feature>
<keyword evidence="4" id="KW-1185">Reference proteome</keyword>
<organism evidence="3 4">
    <name type="scientific">Prototheca wickerhamii</name>
    <dbReference type="NCBI Taxonomy" id="3111"/>
    <lineage>
        <taxon>Eukaryota</taxon>
        <taxon>Viridiplantae</taxon>
        <taxon>Chlorophyta</taxon>
        <taxon>core chlorophytes</taxon>
        <taxon>Trebouxiophyceae</taxon>
        <taxon>Chlorellales</taxon>
        <taxon>Chlorellaceae</taxon>
        <taxon>Prototheca</taxon>
    </lineage>
</organism>
<proteinExistence type="predicted"/>
<feature type="compositionally biased region" description="Basic and acidic residues" evidence="1">
    <location>
        <begin position="129"/>
        <end position="141"/>
    </location>
</feature>
<keyword evidence="2" id="KW-1133">Transmembrane helix</keyword>
<comment type="caution">
    <text evidence="3">The sequence shown here is derived from an EMBL/GenBank/DDBJ whole genome shotgun (WGS) entry which is preliminary data.</text>
</comment>
<evidence type="ECO:0000256" key="1">
    <source>
        <dbReference type="SAM" id="MobiDB-lite"/>
    </source>
</evidence>
<accession>A0AAD9IJP1</accession>
<sequence length="141" mass="15308">MASVLDLQFDFLTPGDRLKWLLVITPAFVIADVLWLLGGKHGKFAWFLALIQLGIKVATVLYSFQWLKETSGTGSVDYQSFGANGAGPGARSDPFRPSPPVIQGTALPQSGYQPPQPPANFSSPPAPRAQEERSPRENDLL</sequence>
<feature type="transmembrane region" description="Helical" evidence="2">
    <location>
        <begin position="44"/>
        <end position="64"/>
    </location>
</feature>
<reference evidence="3" key="1">
    <citation type="submission" date="2021-01" db="EMBL/GenBank/DDBJ databases">
        <authorList>
            <person name="Eckstrom K.M.E."/>
        </authorList>
    </citation>
    <scope>NUCLEOTIDE SEQUENCE</scope>
    <source>
        <strain evidence="3">UVCC 0001</strain>
    </source>
</reference>
<evidence type="ECO:0000256" key="2">
    <source>
        <dbReference type="SAM" id="Phobius"/>
    </source>
</evidence>
<dbReference type="EMBL" id="JASFZW010000004">
    <property type="protein sequence ID" value="KAK2078823.1"/>
    <property type="molecule type" value="Genomic_DNA"/>
</dbReference>
<dbReference type="AlphaFoldDB" id="A0AAD9IJP1"/>
<feature type="transmembrane region" description="Helical" evidence="2">
    <location>
        <begin position="20"/>
        <end position="37"/>
    </location>
</feature>
<evidence type="ECO:0000313" key="4">
    <source>
        <dbReference type="Proteomes" id="UP001255856"/>
    </source>
</evidence>
<name>A0AAD9IJP1_PROWI</name>
<gene>
    <name evidence="3" type="ORF">QBZ16_003663</name>
</gene>
<dbReference type="Proteomes" id="UP001255856">
    <property type="component" value="Unassembled WGS sequence"/>
</dbReference>
<evidence type="ECO:0000313" key="3">
    <source>
        <dbReference type="EMBL" id="KAK2078823.1"/>
    </source>
</evidence>
<protein>
    <submittedName>
        <fullName evidence="3">Uncharacterized protein</fullName>
    </submittedName>
</protein>
<keyword evidence="2" id="KW-0812">Transmembrane</keyword>